<dbReference type="Proteomes" id="UP000237105">
    <property type="component" value="Unassembled WGS sequence"/>
</dbReference>
<dbReference type="EMBL" id="JXTB01000525">
    <property type="protein sequence ID" value="PON37573.1"/>
    <property type="molecule type" value="Genomic_DNA"/>
</dbReference>
<organism evidence="1 2">
    <name type="scientific">Parasponia andersonii</name>
    <name type="common">Sponia andersonii</name>
    <dbReference type="NCBI Taxonomy" id="3476"/>
    <lineage>
        <taxon>Eukaryota</taxon>
        <taxon>Viridiplantae</taxon>
        <taxon>Streptophyta</taxon>
        <taxon>Embryophyta</taxon>
        <taxon>Tracheophyta</taxon>
        <taxon>Spermatophyta</taxon>
        <taxon>Magnoliopsida</taxon>
        <taxon>eudicotyledons</taxon>
        <taxon>Gunneridae</taxon>
        <taxon>Pentapetalae</taxon>
        <taxon>rosids</taxon>
        <taxon>fabids</taxon>
        <taxon>Rosales</taxon>
        <taxon>Cannabaceae</taxon>
        <taxon>Parasponia</taxon>
    </lineage>
</organism>
<accession>A0A2P5AM07</accession>
<comment type="caution">
    <text evidence="1">The sequence shown here is derived from an EMBL/GenBank/DDBJ whole genome shotgun (WGS) entry which is preliminary data.</text>
</comment>
<keyword evidence="2" id="KW-1185">Reference proteome</keyword>
<proteinExistence type="predicted"/>
<name>A0A2P5AM07_PARAD</name>
<evidence type="ECO:0000313" key="1">
    <source>
        <dbReference type="EMBL" id="PON37573.1"/>
    </source>
</evidence>
<evidence type="ECO:0000313" key="2">
    <source>
        <dbReference type="Proteomes" id="UP000237105"/>
    </source>
</evidence>
<sequence length="157" mass="17835">MKLRRSRSLLAGNGSGAQEERSVKWERRSRDRNLATQSGVLSVVHYERGGFGSIGNQNDASELIPKEEEVRVKDQMLAVGKMTSLKAQPPIFMRAVLFQMWEIPKCLSLKIREVYVMGLLRELITENNIITIAERISKLFEINRRSLGVFVCRGLVS</sequence>
<reference evidence="2" key="1">
    <citation type="submission" date="2016-06" db="EMBL/GenBank/DDBJ databases">
        <title>Parallel loss of symbiosis genes in relatives of nitrogen-fixing non-legume Parasponia.</title>
        <authorList>
            <person name="Van Velzen R."/>
            <person name="Holmer R."/>
            <person name="Bu F."/>
            <person name="Rutten L."/>
            <person name="Van Zeijl A."/>
            <person name="Liu W."/>
            <person name="Santuari L."/>
            <person name="Cao Q."/>
            <person name="Sharma T."/>
            <person name="Shen D."/>
            <person name="Roswanjaya Y."/>
            <person name="Wardhani T."/>
            <person name="Kalhor M.S."/>
            <person name="Jansen J."/>
            <person name="Van den Hoogen J."/>
            <person name="Gungor B."/>
            <person name="Hartog M."/>
            <person name="Hontelez J."/>
            <person name="Verver J."/>
            <person name="Yang W.-C."/>
            <person name="Schijlen E."/>
            <person name="Repin R."/>
            <person name="Schilthuizen M."/>
            <person name="Schranz E."/>
            <person name="Heidstra R."/>
            <person name="Miyata K."/>
            <person name="Fedorova E."/>
            <person name="Kohlen W."/>
            <person name="Bisseling T."/>
            <person name="Smit S."/>
            <person name="Geurts R."/>
        </authorList>
    </citation>
    <scope>NUCLEOTIDE SEQUENCE [LARGE SCALE GENOMIC DNA]</scope>
    <source>
        <strain evidence="2">cv. WU1-14</strain>
    </source>
</reference>
<protein>
    <submittedName>
        <fullName evidence="1">Uncharacterized protein</fullName>
    </submittedName>
</protein>
<dbReference type="AlphaFoldDB" id="A0A2P5AM07"/>
<gene>
    <name evidence="1" type="ORF">PanWU01x14_319450</name>
</gene>